<feature type="region of interest" description="Disordered" evidence="1">
    <location>
        <begin position="270"/>
        <end position="308"/>
    </location>
</feature>
<dbReference type="VEuPathDB" id="FungiDB:FVEG_15277"/>
<dbReference type="KEGG" id="fvr:FVEG_15277"/>
<dbReference type="OrthoDB" id="2162994at2759"/>
<gene>
    <name evidence="2" type="ORF">FVEG_15277</name>
</gene>
<proteinExistence type="predicted"/>
<evidence type="ECO:0000313" key="2">
    <source>
        <dbReference type="EMBL" id="EWG41355.1"/>
    </source>
</evidence>
<accession>W7M1A7</accession>
<feature type="region of interest" description="Disordered" evidence="1">
    <location>
        <begin position="101"/>
        <end position="126"/>
    </location>
</feature>
<evidence type="ECO:0000313" key="3">
    <source>
        <dbReference type="Proteomes" id="UP000009096"/>
    </source>
</evidence>
<dbReference type="EMBL" id="DS022245">
    <property type="protein sequence ID" value="EWG41355.1"/>
    <property type="molecule type" value="Genomic_DNA"/>
</dbReference>
<dbReference type="Proteomes" id="UP000009096">
    <property type="component" value="Chromosome 2"/>
</dbReference>
<name>W7M1A7_GIBM7</name>
<dbReference type="STRING" id="334819.W7M1A7"/>
<evidence type="ECO:0000256" key="1">
    <source>
        <dbReference type="SAM" id="MobiDB-lite"/>
    </source>
</evidence>
<dbReference type="EMBL" id="CM000579">
    <property type="protein sequence ID" value="EWG41355.1"/>
    <property type="molecule type" value="Genomic_DNA"/>
</dbReference>
<dbReference type="AlphaFoldDB" id="W7M1A7"/>
<sequence>MSNSRQILGQVTNGVSLQPSRAGAPADSPTVASERPSLSFPRPCIRAGMEDSWILKNSKVTKTDDKTSLNSSGTDRDSFMKSTDVDPNWDEVIPADKLAETKAKREEKQHNYAISQDHTSGKESHKDNLLASFGKRQRPDNASISLGGSRLFHRSTNMLANLSSGDDVVAQNEGSDIDESSIDHVNVFDFLVSLGSHQAQRPPSIAAQLVHLEAQFRTKNPTLPPNQIRQMATQHLTRLMVAQRTAMNSAAQCGLAASIATTTSPHQYAMPSTQKQWSSMASHGDARNTEPFEATSSNSVNKAEVAKL</sequence>
<reference evidence="2 3" key="1">
    <citation type="journal article" date="2010" name="Nature">
        <title>Comparative genomics reveals mobile pathogenicity chromosomes in Fusarium.</title>
        <authorList>
            <person name="Ma L.J."/>
            <person name="van der Does H.C."/>
            <person name="Borkovich K.A."/>
            <person name="Coleman J.J."/>
            <person name="Daboussi M.J."/>
            <person name="Di Pietro A."/>
            <person name="Dufresne M."/>
            <person name="Freitag M."/>
            <person name="Grabherr M."/>
            <person name="Henrissat B."/>
            <person name="Houterman P.M."/>
            <person name="Kang S."/>
            <person name="Shim W.B."/>
            <person name="Woloshuk C."/>
            <person name="Xie X."/>
            <person name="Xu J.R."/>
            <person name="Antoniw J."/>
            <person name="Baker S.E."/>
            <person name="Bluhm B.H."/>
            <person name="Breakspear A."/>
            <person name="Brown D.W."/>
            <person name="Butchko R.A."/>
            <person name="Chapman S."/>
            <person name="Coulson R."/>
            <person name="Coutinho P.M."/>
            <person name="Danchin E.G."/>
            <person name="Diener A."/>
            <person name="Gale L.R."/>
            <person name="Gardiner D.M."/>
            <person name="Goff S."/>
            <person name="Hammond-Kosack K.E."/>
            <person name="Hilburn K."/>
            <person name="Hua-Van A."/>
            <person name="Jonkers W."/>
            <person name="Kazan K."/>
            <person name="Kodira C.D."/>
            <person name="Koehrsen M."/>
            <person name="Kumar L."/>
            <person name="Lee Y.H."/>
            <person name="Li L."/>
            <person name="Manners J.M."/>
            <person name="Miranda-Saavedra D."/>
            <person name="Mukherjee M."/>
            <person name="Park G."/>
            <person name="Park J."/>
            <person name="Park S.Y."/>
            <person name="Proctor R.H."/>
            <person name="Regev A."/>
            <person name="Ruiz-Roldan M.C."/>
            <person name="Sain D."/>
            <person name="Sakthikumar S."/>
            <person name="Sykes S."/>
            <person name="Schwartz D.C."/>
            <person name="Turgeon B.G."/>
            <person name="Wapinski I."/>
            <person name="Yoder O."/>
            <person name="Young S."/>
            <person name="Zeng Q."/>
            <person name="Zhou S."/>
            <person name="Galagan J."/>
            <person name="Cuomo C.A."/>
            <person name="Kistler H.C."/>
            <person name="Rep M."/>
        </authorList>
    </citation>
    <scope>NUCLEOTIDE SEQUENCE [LARGE SCALE GENOMIC DNA]</scope>
    <source>
        <strain evidence="3">M3125 / FGSC 7600</strain>
    </source>
</reference>
<feature type="region of interest" description="Disordered" evidence="1">
    <location>
        <begin position="1"/>
        <end position="43"/>
    </location>
</feature>
<feature type="compositionally biased region" description="Basic and acidic residues" evidence="1">
    <location>
        <begin position="101"/>
        <end position="110"/>
    </location>
</feature>
<feature type="compositionally biased region" description="Polar residues" evidence="1">
    <location>
        <begin position="270"/>
        <end position="281"/>
    </location>
</feature>
<protein>
    <submittedName>
        <fullName evidence="2">Uncharacterized protein</fullName>
    </submittedName>
</protein>
<feature type="compositionally biased region" description="Polar residues" evidence="1">
    <location>
        <begin position="1"/>
        <end position="19"/>
    </location>
</feature>
<feature type="region of interest" description="Disordered" evidence="1">
    <location>
        <begin position="61"/>
        <end position="85"/>
    </location>
</feature>
<keyword evidence="3" id="KW-1185">Reference proteome</keyword>
<dbReference type="RefSeq" id="XP_018747546.1">
    <property type="nucleotide sequence ID" value="XM_018904401.1"/>
</dbReference>
<organism evidence="2 3">
    <name type="scientific">Gibberella moniliformis (strain M3125 / FGSC 7600)</name>
    <name type="common">Maize ear and stalk rot fungus</name>
    <name type="synonym">Fusarium verticillioides</name>
    <dbReference type="NCBI Taxonomy" id="334819"/>
    <lineage>
        <taxon>Eukaryota</taxon>
        <taxon>Fungi</taxon>
        <taxon>Dikarya</taxon>
        <taxon>Ascomycota</taxon>
        <taxon>Pezizomycotina</taxon>
        <taxon>Sordariomycetes</taxon>
        <taxon>Hypocreomycetidae</taxon>
        <taxon>Hypocreales</taxon>
        <taxon>Nectriaceae</taxon>
        <taxon>Fusarium</taxon>
        <taxon>Fusarium fujikuroi species complex</taxon>
    </lineage>
</organism>
<dbReference type="GeneID" id="30072153"/>